<evidence type="ECO:0000313" key="6">
    <source>
        <dbReference type="EMBL" id="UZP75100.1"/>
    </source>
</evidence>
<sequence length="336" mass="37714">MADVQNVIGESVALNHALDHLSNLAPIDRPILVIGERGTGKEIAANRLHFLSHRWQAPFIKLNCASLPETLLDSELFGYEPGAFTGARKSHAGRFERANQGTLFLDELGTMPLALQEKLLRVIEYGELERIGGSDTIKVDVRIVGATNADLKQMAEEGLFRWDLLDRLSFDVVHMPPLRKRGHDVHLLAEHYAIRFASEFGWYHFPGFSDEVLETFHTYPWPGNVRELKNTIERSLHRQGDDGARLQKLVIDPFDVGGQTTNSLNPTQTTEQNEATAAIPSDLRKALEAQERAWLSLALTRSGQNQKRAAEQLGLSYDQIRGLIRKHGLRTRASRS</sequence>
<keyword evidence="2" id="KW-0067">ATP-binding</keyword>
<dbReference type="CDD" id="cd00009">
    <property type="entry name" value="AAA"/>
    <property type="match status" value="1"/>
</dbReference>
<dbReference type="SUPFAM" id="SSF46689">
    <property type="entry name" value="Homeodomain-like"/>
    <property type="match status" value="1"/>
</dbReference>
<dbReference type="Gene3D" id="3.40.50.300">
    <property type="entry name" value="P-loop containing nucleotide triphosphate hydrolases"/>
    <property type="match status" value="1"/>
</dbReference>
<evidence type="ECO:0000256" key="1">
    <source>
        <dbReference type="ARBA" id="ARBA00022741"/>
    </source>
</evidence>
<keyword evidence="4" id="KW-0804">Transcription</keyword>
<dbReference type="InterPro" id="IPR009057">
    <property type="entry name" value="Homeodomain-like_sf"/>
</dbReference>
<dbReference type="Pfam" id="PF00158">
    <property type="entry name" value="Sigma54_activat"/>
    <property type="match status" value="1"/>
</dbReference>
<dbReference type="RefSeq" id="WP_279241572.1">
    <property type="nucleotide sequence ID" value="NZ_CP036501.1"/>
</dbReference>
<dbReference type="Pfam" id="PF25601">
    <property type="entry name" value="AAA_lid_14"/>
    <property type="match status" value="1"/>
</dbReference>
<dbReference type="EMBL" id="CP036501">
    <property type="protein sequence ID" value="UZP75100.1"/>
    <property type="molecule type" value="Genomic_DNA"/>
</dbReference>
<keyword evidence="7" id="KW-1185">Reference proteome</keyword>
<dbReference type="Gene3D" id="1.10.8.60">
    <property type="match status" value="1"/>
</dbReference>
<organism evidence="6 7">
    <name type="scientific">Candidatus Paraluminiphilus aquimaris</name>
    <dbReference type="NCBI Taxonomy" id="2518994"/>
    <lineage>
        <taxon>Bacteria</taxon>
        <taxon>Pseudomonadati</taxon>
        <taxon>Pseudomonadota</taxon>
        <taxon>Gammaproteobacteria</taxon>
        <taxon>Cellvibrionales</taxon>
        <taxon>Halieaceae</taxon>
        <taxon>Candidatus Paraluminiphilus</taxon>
    </lineage>
</organism>
<dbReference type="InterPro" id="IPR002197">
    <property type="entry name" value="HTH_Fis"/>
</dbReference>
<dbReference type="InterPro" id="IPR003593">
    <property type="entry name" value="AAA+_ATPase"/>
</dbReference>
<dbReference type="PROSITE" id="PS00688">
    <property type="entry name" value="SIGMA54_INTERACT_3"/>
    <property type="match status" value="1"/>
</dbReference>
<proteinExistence type="predicted"/>
<evidence type="ECO:0000259" key="5">
    <source>
        <dbReference type="PROSITE" id="PS50045"/>
    </source>
</evidence>
<dbReference type="Proteomes" id="UP001317963">
    <property type="component" value="Chromosome"/>
</dbReference>
<evidence type="ECO:0000256" key="4">
    <source>
        <dbReference type="ARBA" id="ARBA00023163"/>
    </source>
</evidence>
<dbReference type="InterPro" id="IPR025944">
    <property type="entry name" value="Sigma_54_int_dom_CS"/>
</dbReference>
<name>A0ABY6Q856_9GAMM</name>
<feature type="domain" description="Sigma-54 factor interaction" evidence="5">
    <location>
        <begin position="7"/>
        <end position="237"/>
    </location>
</feature>
<dbReference type="PANTHER" id="PTHR32071:SF38">
    <property type="entry name" value="PSP OPERON TRANSCRIPTIONAL ACTIVATOR"/>
    <property type="match status" value="1"/>
</dbReference>
<gene>
    <name evidence="6" type="primary">pspF</name>
    <name evidence="6" type="ORF">E0F26_10285</name>
</gene>
<dbReference type="InterPro" id="IPR058031">
    <property type="entry name" value="AAA_lid_NorR"/>
</dbReference>
<dbReference type="SMART" id="SM00382">
    <property type="entry name" value="AAA"/>
    <property type="match status" value="1"/>
</dbReference>
<dbReference type="NCBIfam" id="TIGR02974">
    <property type="entry name" value="phageshock_pspF"/>
    <property type="match status" value="1"/>
</dbReference>
<dbReference type="PANTHER" id="PTHR32071">
    <property type="entry name" value="TRANSCRIPTIONAL REGULATORY PROTEIN"/>
    <property type="match status" value="1"/>
</dbReference>
<dbReference type="PROSITE" id="PS50045">
    <property type="entry name" value="SIGMA54_INTERACT_4"/>
    <property type="match status" value="1"/>
</dbReference>
<reference evidence="6 7" key="1">
    <citation type="submission" date="2019-02" db="EMBL/GenBank/DDBJ databases">
        <title>Halieaceae_genomes.</title>
        <authorList>
            <person name="Li S.-H."/>
        </authorList>
    </citation>
    <scope>NUCLEOTIDE SEQUENCE [LARGE SCALE GENOMIC DNA]</scope>
    <source>
        <strain evidence="6 7">JH123</strain>
    </source>
</reference>
<dbReference type="InterPro" id="IPR014317">
    <property type="entry name" value="Transcription_activator_PspF"/>
</dbReference>
<evidence type="ECO:0000256" key="3">
    <source>
        <dbReference type="ARBA" id="ARBA00023015"/>
    </source>
</evidence>
<evidence type="ECO:0000313" key="7">
    <source>
        <dbReference type="Proteomes" id="UP001317963"/>
    </source>
</evidence>
<keyword evidence="3" id="KW-0805">Transcription regulation</keyword>
<evidence type="ECO:0000256" key="2">
    <source>
        <dbReference type="ARBA" id="ARBA00022840"/>
    </source>
</evidence>
<dbReference type="InterPro" id="IPR002078">
    <property type="entry name" value="Sigma_54_int"/>
</dbReference>
<accession>A0ABY6Q856</accession>
<protein>
    <submittedName>
        <fullName evidence="6">Phage shock protein operon transcriptional activator</fullName>
    </submittedName>
</protein>
<dbReference type="InterPro" id="IPR027417">
    <property type="entry name" value="P-loop_NTPase"/>
</dbReference>
<dbReference type="SUPFAM" id="SSF52540">
    <property type="entry name" value="P-loop containing nucleoside triphosphate hydrolases"/>
    <property type="match status" value="1"/>
</dbReference>
<dbReference type="PRINTS" id="PR01590">
    <property type="entry name" value="HTHFIS"/>
</dbReference>
<dbReference type="Gene3D" id="1.10.10.60">
    <property type="entry name" value="Homeodomain-like"/>
    <property type="match status" value="1"/>
</dbReference>
<keyword evidence="1" id="KW-0547">Nucleotide-binding</keyword>